<evidence type="ECO:0000313" key="12">
    <source>
        <dbReference type="Proteomes" id="UP000247702"/>
    </source>
</evidence>
<proteinExistence type="inferred from homology"/>
<dbReference type="Pfam" id="PF08158">
    <property type="entry name" value="SDA1_HEAT"/>
    <property type="match status" value="2"/>
</dbReference>
<dbReference type="InterPro" id="IPR016024">
    <property type="entry name" value="ARM-type_fold"/>
</dbReference>
<comment type="subcellular location">
    <subcellularLocation>
        <location evidence="6">Nucleus</location>
        <location evidence="6">Nucleolus</location>
    </subcellularLocation>
</comment>
<dbReference type="GO" id="GO:0005730">
    <property type="term" value="C:nucleolus"/>
    <property type="evidence" value="ECO:0007669"/>
    <property type="project" value="UniProtKB-SubCell"/>
</dbReference>
<feature type="domain" description="SDA1 middle" evidence="8">
    <location>
        <begin position="542"/>
        <end position="654"/>
    </location>
</feature>
<dbReference type="STRING" id="94130.A0A2Z6RFR9"/>
<keyword evidence="3 6" id="KW-0690">Ribosome biogenesis</keyword>
<dbReference type="GO" id="GO:0042273">
    <property type="term" value="P:ribosomal large subunit biogenesis"/>
    <property type="evidence" value="ECO:0007669"/>
    <property type="project" value="UniProtKB-UniRule"/>
</dbReference>
<dbReference type="SUPFAM" id="SSF48371">
    <property type="entry name" value="ARM repeat"/>
    <property type="match status" value="1"/>
</dbReference>
<dbReference type="InterPro" id="IPR012977">
    <property type="entry name" value="SDA1_N"/>
</dbReference>
<dbReference type="GO" id="GO:0015031">
    <property type="term" value="P:protein transport"/>
    <property type="evidence" value="ECO:0007669"/>
    <property type="project" value="UniProtKB-KW"/>
</dbReference>
<feature type="domain" description="SDA1 N-terminal" evidence="9">
    <location>
        <begin position="195"/>
        <end position="449"/>
    </location>
</feature>
<dbReference type="Pfam" id="PF05285">
    <property type="entry name" value="SDA1_dom"/>
    <property type="match status" value="1"/>
</dbReference>
<dbReference type="EMBL" id="BEXD01000956">
    <property type="protein sequence ID" value="GBB91346.1"/>
    <property type="molecule type" value="Genomic_DNA"/>
</dbReference>
<keyword evidence="12" id="KW-1185">Reference proteome</keyword>
<reference evidence="11 12" key="1">
    <citation type="submission" date="2017-11" db="EMBL/GenBank/DDBJ databases">
        <title>The genome of Rhizophagus clarus HR1 reveals common genetic basis of auxotrophy among arbuscular mycorrhizal fungi.</title>
        <authorList>
            <person name="Kobayashi Y."/>
        </authorList>
    </citation>
    <scope>NUCLEOTIDE SEQUENCE [LARGE SCALE GENOMIC DNA]</scope>
    <source>
        <strain evidence="11 12">HR1</strain>
    </source>
</reference>
<dbReference type="InterPro" id="IPR007949">
    <property type="entry name" value="SDA1_MD"/>
</dbReference>
<dbReference type="PANTHER" id="PTHR12730:SF0">
    <property type="entry name" value="PROTEIN SDA1 HOMOLOG"/>
    <property type="match status" value="1"/>
</dbReference>
<dbReference type="InterPro" id="IPR048292">
    <property type="entry name" value="SDA1_C"/>
</dbReference>
<evidence type="ECO:0000313" key="11">
    <source>
        <dbReference type="EMBL" id="GBB91346.1"/>
    </source>
</evidence>
<evidence type="ECO:0000259" key="10">
    <source>
        <dbReference type="Pfam" id="PF21638"/>
    </source>
</evidence>
<evidence type="ECO:0000256" key="5">
    <source>
        <dbReference type="ARBA" id="ARBA00023242"/>
    </source>
</evidence>
<sequence>MGKRNRTSLLPINLPQLQNLIKRDPISYKRDFLQQYRHYESQLDIFKLKPDEEAEEFGNLITFISQVAQCYLQETSSFPQQIINLLSENYQILNPNLRKTMVQTLVLLRNKDIIPSVTLLSLFFTLFRTRDKQLRELLYTYIVTDIKNQNTKHKNNKLNKTLQSFMYTMLQGQQQQQQQNNVKIGGERTNSEMSENSIAAKKSLDVCIELYRKGIWNDAKTVNVIAEACFHQVTKIRVTAIQFFLGSNQEQDDESSEDERPLPNIKRLQHVNQINKTKKSRKRKLEKALVTIRKKELQKHKAENFNFSALHLLNDPQGFSEKLFSTLTNSQFNDRFEIKILSLNLISRIIGIHKLVLLNFYSYLQRYLQPHQRDVTLVLVILAQACHELVPPDVLEPVIRVIANSFVSDHCANEVMTAGLNAIREICTRQPLAIDATLLQDLTEYSKDKNKGVMMAARSLIGLFREINPELLKRKDRGKIASMNLKDFKPLQYGQVRAMEQIEGIELLEEYKLQSSLGDDEHEDEWAGWEIASDDSSSDEGWINVPSDDDQDIVVSDSSDEEIDKNNIDVTEKSVEEKQISTLAMTQLLTPADFAKLNELKLEHKAEQIVDGSKRKRSSTQDEPSDIIDVNTITGPRKKSKQDYEERVESIKAGREGREKYGGSKGKKIEGASTTNKEKARNKAFMMVIHKKNALHKKKISLREKQIQLTKRVSNKRKSKKK</sequence>
<dbReference type="GO" id="GO:0000055">
    <property type="term" value="P:ribosomal large subunit export from nucleus"/>
    <property type="evidence" value="ECO:0007669"/>
    <property type="project" value="UniProtKB-UniRule"/>
</dbReference>
<gene>
    <name evidence="11" type="ORF">RclHR1_18590003</name>
</gene>
<evidence type="ECO:0000256" key="3">
    <source>
        <dbReference type="ARBA" id="ARBA00022517"/>
    </source>
</evidence>
<evidence type="ECO:0000256" key="6">
    <source>
        <dbReference type="RuleBase" id="RU365057"/>
    </source>
</evidence>
<evidence type="ECO:0000256" key="2">
    <source>
        <dbReference type="ARBA" id="ARBA00022448"/>
    </source>
</evidence>
<feature type="compositionally biased region" description="Basic and acidic residues" evidence="7">
    <location>
        <begin position="641"/>
        <end position="679"/>
    </location>
</feature>
<feature type="region of interest" description="Disordered" evidence="7">
    <location>
        <begin position="608"/>
        <end position="679"/>
    </location>
</feature>
<evidence type="ECO:0000256" key="1">
    <source>
        <dbReference type="ARBA" id="ARBA00005783"/>
    </source>
</evidence>
<feature type="compositionally biased region" description="Basic residues" evidence="7">
    <location>
        <begin position="713"/>
        <end position="722"/>
    </location>
</feature>
<organism evidence="11 12">
    <name type="scientific">Rhizophagus clarus</name>
    <dbReference type="NCBI Taxonomy" id="94130"/>
    <lineage>
        <taxon>Eukaryota</taxon>
        <taxon>Fungi</taxon>
        <taxon>Fungi incertae sedis</taxon>
        <taxon>Mucoromycota</taxon>
        <taxon>Glomeromycotina</taxon>
        <taxon>Glomeromycetes</taxon>
        <taxon>Glomerales</taxon>
        <taxon>Glomeraceae</taxon>
        <taxon>Rhizophagus</taxon>
    </lineage>
</organism>
<comment type="function">
    <text evidence="6">Required for 60S pre-ribosomal subunits export to the cytoplasm.</text>
</comment>
<dbReference type="Pfam" id="PF21638">
    <property type="entry name" value="SDA1_C"/>
    <property type="match status" value="1"/>
</dbReference>
<feature type="region of interest" description="Disordered" evidence="7">
    <location>
        <begin position="694"/>
        <end position="722"/>
    </location>
</feature>
<feature type="domain" description="SDA1 C-terminal" evidence="10">
    <location>
        <begin position="673"/>
        <end position="718"/>
    </location>
</feature>
<evidence type="ECO:0000256" key="7">
    <source>
        <dbReference type="SAM" id="MobiDB-lite"/>
    </source>
</evidence>
<dbReference type="PANTHER" id="PTHR12730">
    <property type="entry name" value="HSDA/SDA1-RELATED"/>
    <property type="match status" value="1"/>
</dbReference>
<comment type="similarity">
    <text evidence="1 6">Belongs to the SDA1 family.</text>
</comment>
<name>A0A2Z6RFR9_9GLOM</name>
<feature type="domain" description="SDA1 N-terminal" evidence="9">
    <location>
        <begin position="63"/>
        <end position="184"/>
    </location>
</feature>
<dbReference type="InterPro" id="IPR027312">
    <property type="entry name" value="Sda1"/>
</dbReference>
<evidence type="ECO:0000256" key="4">
    <source>
        <dbReference type="ARBA" id="ARBA00022927"/>
    </source>
</evidence>
<dbReference type="Proteomes" id="UP000247702">
    <property type="component" value="Unassembled WGS sequence"/>
</dbReference>
<protein>
    <recommendedName>
        <fullName evidence="6">Protein SDA1</fullName>
    </recommendedName>
</protein>
<accession>A0A2Z6RFR9</accession>
<keyword evidence="4 6" id="KW-0653">Protein transport</keyword>
<keyword evidence="2 6" id="KW-0813">Transport</keyword>
<dbReference type="AlphaFoldDB" id="A0A2Z6RFR9"/>
<evidence type="ECO:0000259" key="8">
    <source>
        <dbReference type="Pfam" id="PF05285"/>
    </source>
</evidence>
<evidence type="ECO:0000259" key="9">
    <source>
        <dbReference type="Pfam" id="PF08158"/>
    </source>
</evidence>
<comment type="caution">
    <text evidence="11">The sequence shown here is derived from an EMBL/GenBank/DDBJ whole genome shotgun (WGS) entry which is preliminary data.</text>
</comment>
<keyword evidence="5 6" id="KW-0539">Nucleus</keyword>